<dbReference type="InterPro" id="IPR036641">
    <property type="entry name" value="HPT_dom_sf"/>
</dbReference>
<sequence length="154" mass="16853">MTANASPSEYERCAAVGMDEVLVRPLLLDTIDRMLRRLVGVMEPDDTAPKPVDLTSGPLPAKIHMLLQQSLRQSVGAIDTALDKGDLQSVRDHLHALRGSFAMIREMETADMAANMETLIASKDRESLKTAMQLFAEHASSVLERRAAMHGDVA</sequence>
<dbReference type="Gene3D" id="1.20.120.160">
    <property type="entry name" value="HPT domain"/>
    <property type="match status" value="1"/>
</dbReference>
<dbReference type="EMBL" id="BSOB01000061">
    <property type="protein sequence ID" value="GLQ95219.1"/>
    <property type="molecule type" value="Genomic_DNA"/>
</dbReference>
<keyword evidence="1" id="KW-0902">Two-component regulatory system</keyword>
<dbReference type="SUPFAM" id="SSF47226">
    <property type="entry name" value="Histidine-containing phosphotransfer domain, HPT domain"/>
    <property type="match status" value="1"/>
</dbReference>
<dbReference type="Proteomes" id="UP001156670">
    <property type="component" value="Unassembled WGS sequence"/>
</dbReference>
<evidence type="ECO:0000313" key="4">
    <source>
        <dbReference type="EMBL" id="GLQ95219.1"/>
    </source>
</evidence>
<gene>
    <name evidence="4" type="ORF">GCM10007901_41740</name>
</gene>
<dbReference type="PROSITE" id="PS50894">
    <property type="entry name" value="HPT"/>
    <property type="match status" value="1"/>
</dbReference>
<evidence type="ECO:0000313" key="5">
    <source>
        <dbReference type="Proteomes" id="UP001156670"/>
    </source>
</evidence>
<evidence type="ECO:0000256" key="1">
    <source>
        <dbReference type="ARBA" id="ARBA00023012"/>
    </source>
</evidence>
<name>A0ABQ5XTY9_9GAMM</name>
<accession>A0ABQ5XTY9</accession>
<keyword evidence="5" id="KW-1185">Reference proteome</keyword>
<feature type="domain" description="HPt" evidence="3">
    <location>
        <begin position="56"/>
        <end position="149"/>
    </location>
</feature>
<feature type="modified residue" description="Phosphohistidine" evidence="2">
    <location>
        <position position="95"/>
    </location>
</feature>
<comment type="caution">
    <text evidence="4">The sequence shown here is derived from an EMBL/GenBank/DDBJ whole genome shotgun (WGS) entry which is preliminary data.</text>
</comment>
<dbReference type="InterPro" id="IPR008207">
    <property type="entry name" value="Sig_transdc_His_kin_Hpt_dom"/>
</dbReference>
<protein>
    <recommendedName>
        <fullName evidence="3">HPt domain-containing protein</fullName>
    </recommendedName>
</protein>
<evidence type="ECO:0000259" key="3">
    <source>
        <dbReference type="PROSITE" id="PS50894"/>
    </source>
</evidence>
<proteinExistence type="predicted"/>
<dbReference type="Pfam" id="PF01627">
    <property type="entry name" value="Hpt"/>
    <property type="match status" value="1"/>
</dbReference>
<evidence type="ECO:0000256" key="2">
    <source>
        <dbReference type="PROSITE-ProRule" id="PRU00110"/>
    </source>
</evidence>
<keyword evidence="2" id="KW-0597">Phosphoprotein</keyword>
<reference evidence="5" key="1">
    <citation type="journal article" date="2019" name="Int. J. Syst. Evol. Microbiol.">
        <title>The Global Catalogue of Microorganisms (GCM) 10K type strain sequencing project: providing services to taxonomists for standard genome sequencing and annotation.</title>
        <authorList>
            <consortium name="The Broad Institute Genomics Platform"/>
            <consortium name="The Broad Institute Genome Sequencing Center for Infectious Disease"/>
            <person name="Wu L."/>
            <person name="Ma J."/>
        </authorList>
    </citation>
    <scope>NUCLEOTIDE SEQUENCE [LARGE SCALE GENOMIC DNA]</scope>
    <source>
        <strain evidence="5">NBRC 111980</strain>
    </source>
</reference>
<organism evidence="4 5">
    <name type="scientific">Dyella acidisoli</name>
    <dbReference type="NCBI Taxonomy" id="1867834"/>
    <lineage>
        <taxon>Bacteria</taxon>
        <taxon>Pseudomonadati</taxon>
        <taxon>Pseudomonadota</taxon>
        <taxon>Gammaproteobacteria</taxon>
        <taxon>Lysobacterales</taxon>
        <taxon>Rhodanobacteraceae</taxon>
        <taxon>Dyella</taxon>
    </lineage>
</organism>